<dbReference type="Pfam" id="PF04230">
    <property type="entry name" value="PS_pyruv_trans"/>
    <property type="match status" value="1"/>
</dbReference>
<evidence type="ECO:0000313" key="2">
    <source>
        <dbReference type="EMBL" id="SJN37916.1"/>
    </source>
</evidence>
<dbReference type="EMBL" id="FUKW01000100">
    <property type="protein sequence ID" value="SJN37916.1"/>
    <property type="molecule type" value="Genomic_DNA"/>
</dbReference>
<dbReference type="Proteomes" id="UP000195611">
    <property type="component" value="Unassembled WGS sequence"/>
</dbReference>
<feature type="domain" description="Polysaccharide pyruvyl transferase" evidence="1">
    <location>
        <begin position="14"/>
        <end position="317"/>
    </location>
</feature>
<proteinExistence type="predicted"/>
<evidence type="ECO:0000259" key="1">
    <source>
        <dbReference type="Pfam" id="PF04230"/>
    </source>
</evidence>
<protein>
    <recommendedName>
        <fullName evidence="1">Polysaccharide pyruvyl transferase domain-containing protein</fullName>
    </recommendedName>
</protein>
<gene>
    <name evidence="2" type="ORF">FM115_07680</name>
</gene>
<organism evidence="2 3">
    <name type="scientific">Marinilactibacillus psychrotolerans 42ea</name>
    <dbReference type="NCBI Taxonomy" id="1255609"/>
    <lineage>
        <taxon>Bacteria</taxon>
        <taxon>Bacillati</taxon>
        <taxon>Bacillota</taxon>
        <taxon>Bacilli</taxon>
        <taxon>Lactobacillales</taxon>
        <taxon>Carnobacteriaceae</taxon>
        <taxon>Marinilactibacillus</taxon>
    </lineage>
</organism>
<sequence>MKKVIITTALKGYNYGTSLQAYASKLFLSSLGYDPEIIWYKDGIIKGRDIRSKKLFTMFLRTFWRPKLFINTFSTYLNSLQKEISEKSKIAFLDFEENRLQVKNFSWPSLKSYVRNENVVACICGSDQIWKTTNIYIDPIYYLKFAPKEKRIAYAPSFGKSEIPNYNKTIIKRNISKIDYLSVREEEGAKIIKNLIGREVPVMIDPTLLLNKNRWLEAVSGLNSESKKENYIVLYFLDKPSSISLKYIEEIIKIYDCSVIAIPSKHNEFNKFNDCESIDAGPLEFVNLIANAKFVCTDSFHGTAFSINLNVPFLTFNRLYGAASDQSSRITSLLNKLELQNRFISQTEIIDEKDFKDELTFEDEMTFEHSNELLQIERQNANDYLLTALSSIESES</sequence>
<dbReference type="AlphaFoldDB" id="A0A1R4K0V9"/>
<accession>A0A1R4K0V9</accession>
<name>A0A1R4K0V9_9LACT</name>
<evidence type="ECO:0000313" key="3">
    <source>
        <dbReference type="Proteomes" id="UP000195611"/>
    </source>
</evidence>
<reference evidence="2 3" key="1">
    <citation type="submission" date="2017-02" db="EMBL/GenBank/DDBJ databases">
        <authorList>
            <person name="Peterson S.W."/>
        </authorList>
    </citation>
    <scope>NUCLEOTIDE SEQUENCE [LARGE SCALE GENOMIC DNA]</scope>
    <source>
        <strain evidence="2 3">42ea</strain>
    </source>
</reference>
<dbReference type="RefSeq" id="WP_087058957.1">
    <property type="nucleotide sequence ID" value="NZ_FUKW01000100.1"/>
</dbReference>
<dbReference type="InterPro" id="IPR007345">
    <property type="entry name" value="Polysacch_pyruvyl_Trfase"/>
</dbReference>